<dbReference type="GO" id="GO:0004721">
    <property type="term" value="F:phosphoprotein phosphatase activity"/>
    <property type="evidence" value="ECO:0007669"/>
    <property type="project" value="TreeGrafter"/>
</dbReference>
<evidence type="ECO:0000256" key="7">
    <source>
        <dbReference type="ARBA" id="ARBA00022741"/>
    </source>
</evidence>
<dbReference type="GO" id="GO:0005886">
    <property type="term" value="C:plasma membrane"/>
    <property type="evidence" value="ECO:0007669"/>
    <property type="project" value="UniProtKB-SubCell"/>
</dbReference>
<accession>A0A0H5SKP1</accession>
<dbReference type="Gene3D" id="3.30.565.10">
    <property type="entry name" value="Histidine kinase-like ATPase, C-terminal domain"/>
    <property type="match status" value="1"/>
</dbReference>
<evidence type="ECO:0000256" key="4">
    <source>
        <dbReference type="ARBA" id="ARBA00022475"/>
    </source>
</evidence>
<evidence type="ECO:0000256" key="12">
    <source>
        <dbReference type="SAM" id="Phobius"/>
    </source>
</evidence>
<organism evidence="14 15">
    <name type="scientific">Herbinix hemicellulosilytica</name>
    <dbReference type="NCBI Taxonomy" id="1564487"/>
    <lineage>
        <taxon>Bacteria</taxon>
        <taxon>Bacillati</taxon>
        <taxon>Bacillota</taxon>
        <taxon>Clostridia</taxon>
        <taxon>Lachnospirales</taxon>
        <taxon>Lachnospiraceae</taxon>
        <taxon>Herbinix</taxon>
    </lineage>
</organism>
<evidence type="ECO:0000256" key="11">
    <source>
        <dbReference type="ARBA" id="ARBA00023136"/>
    </source>
</evidence>
<dbReference type="CDD" id="cd00082">
    <property type="entry name" value="HisKA"/>
    <property type="match status" value="1"/>
</dbReference>
<dbReference type="GO" id="GO:0005524">
    <property type="term" value="F:ATP binding"/>
    <property type="evidence" value="ECO:0007669"/>
    <property type="project" value="UniProtKB-KW"/>
</dbReference>
<feature type="transmembrane region" description="Helical" evidence="12">
    <location>
        <begin position="150"/>
        <end position="176"/>
    </location>
</feature>
<dbReference type="EC" id="2.7.13.3" evidence="3"/>
<evidence type="ECO:0000256" key="1">
    <source>
        <dbReference type="ARBA" id="ARBA00000085"/>
    </source>
</evidence>
<dbReference type="PANTHER" id="PTHR45453:SF1">
    <property type="entry name" value="PHOSPHATE REGULON SENSOR PROTEIN PHOR"/>
    <property type="match status" value="1"/>
</dbReference>
<dbReference type="GO" id="GO:0016036">
    <property type="term" value="P:cellular response to phosphate starvation"/>
    <property type="evidence" value="ECO:0007669"/>
    <property type="project" value="TreeGrafter"/>
</dbReference>
<dbReference type="InterPro" id="IPR003594">
    <property type="entry name" value="HATPase_dom"/>
</dbReference>
<sequence length="463" mass="52591">MKRAIFKNYIIILLLALILSGSIFCAAIGNILLDKTRENLLNIIKIIDQSLDYKKDLKKQLNKLSDILEDAESRLTIIDTEGNVLVDSEISDLLSMENHLDREEIQKAIKDGIGYAKRKSQSLNISMLYVSYMSEQGNYILRLSKPFSGVFSYMSILLPAFILSLGVTLLISMILANSLARSITRPLYEISEEMLKLKENIPEFSFRTYEYYELNLIADTTKRMADVVKESLKKIEFEKMVRQEFFTNVSHELKTPITSIRGYVELLENDMAANEEMKKEFLYRIKKEAQNMANLINDILMISRLETKEAEVTIKDIRITPLVNEVIASLKPMAAQNNITIEVNCQPLTIKANDGQMKELLNNLISNAIKYNKPNGKVNIIIKKEGNEVIFIVEDTGVGIPEESKARVFERFYRVDKGRSKKMGGTGLGLSIVKHIVNYYGGTIQLESELGKGSKFTVRIPLS</sequence>
<dbReference type="InterPro" id="IPR050351">
    <property type="entry name" value="BphY/WalK/GraS-like"/>
</dbReference>
<dbReference type="Gene3D" id="1.10.287.130">
    <property type="match status" value="1"/>
</dbReference>
<evidence type="ECO:0000313" key="14">
    <source>
        <dbReference type="EMBL" id="CRZ35680.1"/>
    </source>
</evidence>
<keyword evidence="4" id="KW-1003">Cell membrane</keyword>
<dbReference type="InterPro" id="IPR004358">
    <property type="entry name" value="Sig_transdc_His_kin-like_C"/>
</dbReference>
<dbReference type="PRINTS" id="PR00344">
    <property type="entry name" value="BCTRLSENSOR"/>
</dbReference>
<evidence type="ECO:0000256" key="9">
    <source>
        <dbReference type="ARBA" id="ARBA00022840"/>
    </source>
</evidence>
<feature type="domain" description="Histidine kinase" evidence="13">
    <location>
        <begin position="248"/>
        <end position="463"/>
    </location>
</feature>
<dbReference type="OrthoDB" id="9813151at2"/>
<dbReference type="FunFam" id="3.30.565.10:FF:000006">
    <property type="entry name" value="Sensor histidine kinase WalK"/>
    <property type="match status" value="1"/>
</dbReference>
<keyword evidence="12" id="KW-0812">Transmembrane</keyword>
<gene>
    <name evidence="14" type="ORF">HHT355_2495</name>
</gene>
<dbReference type="Pfam" id="PF02518">
    <property type="entry name" value="HATPase_c"/>
    <property type="match status" value="1"/>
</dbReference>
<dbReference type="RefSeq" id="WP_103203752.1">
    <property type="nucleotide sequence ID" value="NZ_CVTD020000027.1"/>
</dbReference>
<dbReference type="AlphaFoldDB" id="A0A0H5SKP1"/>
<comment type="catalytic activity">
    <reaction evidence="1">
        <text>ATP + protein L-histidine = ADP + protein N-phospho-L-histidine.</text>
        <dbReference type="EC" id="2.7.13.3"/>
    </reaction>
</comment>
<dbReference type="SMART" id="SM00388">
    <property type="entry name" value="HisKA"/>
    <property type="match status" value="1"/>
</dbReference>
<dbReference type="Proteomes" id="UP000236497">
    <property type="component" value="Unassembled WGS sequence"/>
</dbReference>
<dbReference type="Pfam" id="PF00512">
    <property type="entry name" value="HisKA"/>
    <property type="match status" value="1"/>
</dbReference>
<dbReference type="FunFam" id="1.10.287.130:FF:000008">
    <property type="entry name" value="Two-component sensor histidine kinase"/>
    <property type="match status" value="1"/>
</dbReference>
<dbReference type="PANTHER" id="PTHR45453">
    <property type="entry name" value="PHOSPHATE REGULON SENSOR PROTEIN PHOR"/>
    <property type="match status" value="1"/>
</dbReference>
<keyword evidence="10" id="KW-0902">Two-component regulatory system</keyword>
<keyword evidence="11 12" id="KW-0472">Membrane</keyword>
<dbReference type="CDD" id="cd00075">
    <property type="entry name" value="HATPase"/>
    <property type="match status" value="1"/>
</dbReference>
<keyword evidence="9" id="KW-0067">ATP-binding</keyword>
<dbReference type="SUPFAM" id="SSF47384">
    <property type="entry name" value="Homodimeric domain of signal transducing histidine kinase"/>
    <property type="match status" value="1"/>
</dbReference>
<evidence type="ECO:0000313" key="15">
    <source>
        <dbReference type="Proteomes" id="UP000236497"/>
    </source>
</evidence>
<evidence type="ECO:0000256" key="10">
    <source>
        <dbReference type="ARBA" id="ARBA00023012"/>
    </source>
</evidence>
<dbReference type="InterPro" id="IPR036890">
    <property type="entry name" value="HATPase_C_sf"/>
</dbReference>
<dbReference type="PROSITE" id="PS50109">
    <property type="entry name" value="HIS_KIN"/>
    <property type="match status" value="1"/>
</dbReference>
<comment type="subcellular location">
    <subcellularLocation>
        <location evidence="2">Cell membrane</location>
    </subcellularLocation>
</comment>
<evidence type="ECO:0000256" key="8">
    <source>
        <dbReference type="ARBA" id="ARBA00022777"/>
    </source>
</evidence>
<protein>
    <recommendedName>
        <fullName evidence="3">histidine kinase</fullName>
        <ecNumber evidence="3">2.7.13.3</ecNumber>
    </recommendedName>
</protein>
<proteinExistence type="predicted"/>
<dbReference type="EMBL" id="CVTD020000027">
    <property type="protein sequence ID" value="CRZ35680.1"/>
    <property type="molecule type" value="Genomic_DNA"/>
</dbReference>
<evidence type="ECO:0000256" key="3">
    <source>
        <dbReference type="ARBA" id="ARBA00012438"/>
    </source>
</evidence>
<dbReference type="Gene3D" id="6.10.340.10">
    <property type="match status" value="1"/>
</dbReference>
<dbReference type="GO" id="GO:0000155">
    <property type="term" value="F:phosphorelay sensor kinase activity"/>
    <property type="evidence" value="ECO:0007669"/>
    <property type="project" value="InterPro"/>
</dbReference>
<keyword evidence="8" id="KW-0418">Kinase</keyword>
<keyword evidence="12" id="KW-1133">Transmembrane helix</keyword>
<dbReference type="SUPFAM" id="SSF55874">
    <property type="entry name" value="ATPase domain of HSP90 chaperone/DNA topoisomerase II/histidine kinase"/>
    <property type="match status" value="1"/>
</dbReference>
<evidence type="ECO:0000256" key="5">
    <source>
        <dbReference type="ARBA" id="ARBA00022553"/>
    </source>
</evidence>
<keyword evidence="7" id="KW-0547">Nucleotide-binding</keyword>
<reference evidence="14 15" key="1">
    <citation type="submission" date="2015-06" db="EMBL/GenBank/DDBJ databases">
        <authorList>
            <person name="Wibberg Daniel"/>
        </authorList>
    </citation>
    <scope>NUCLEOTIDE SEQUENCE [LARGE SCALE GENOMIC DNA]</scope>
    <source>
        <strain evidence="14 15">T3/55T</strain>
    </source>
</reference>
<dbReference type="InterPro" id="IPR003661">
    <property type="entry name" value="HisK_dim/P_dom"/>
</dbReference>
<evidence type="ECO:0000259" key="13">
    <source>
        <dbReference type="PROSITE" id="PS50109"/>
    </source>
</evidence>
<keyword evidence="5" id="KW-0597">Phosphoprotein</keyword>
<name>A0A0H5SKP1_HERHM</name>
<keyword evidence="6" id="KW-0808">Transferase</keyword>
<dbReference type="InterPro" id="IPR036097">
    <property type="entry name" value="HisK_dim/P_sf"/>
</dbReference>
<keyword evidence="15" id="KW-1185">Reference proteome</keyword>
<dbReference type="SMART" id="SM00387">
    <property type="entry name" value="HATPase_c"/>
    <property type="match status" value="1"/>
</dbReference>
<evidence type="ECO:0000256" key="6">
    <source>
        <dbReference type="ARBA" id="ARBA00022679"/>
    </source>
</evidence>
<dbReference type="InterPro" id="IPR005467">
    <property type="entry name" value="His_kinase_dom"/>
</dbReference>
<evidence type="ECO:0000256" key="2">
    <source>
        <dbReference type="ARBA" id="ARBA00004236"/>
    </source>
</evidence>